<sequence>MPRGERPLDAADSALGRFAAELRELRAAAGSPTYRELAARVDYSVAALSKAAAGRALPSLAVTLAYVRACGGDAGQWQERWRRVSAELTAGDEPVETGAPYVGLAPFQAADAGRFFGRDAVVGELLGLTSERRFTGVFGASGAGKSSVLRAGLLARTQGPSVLFTPGQHPMAEFTARVGGDDPLVVVDQFEEVFTLCEDEAERAEFVEALVAAAEQGRARVVIGVRADFFGRCGRYPELVAALRGGQLLIGAMGPEELRQVITRPAADADCMVEAALVSRLIADAAGQPVVLPLVSHALLETWRRRSGATLTLAGYEAAGGIEHAIARTAEQVYTGLTGPEREIARRVFLRLIAFPDGAEPAKRRVRRDELETGAVLDRLTAARLLTVDADTVEFSHEALLRCWPRLREWIAEDRAGLRVHRMLTEAAQVWESHEHDPGTLYRGSRLAVAGDFSATAVLTDVEQRFLAASVAAEQAEATAARRQATRLRRLVALLSVLLILATAAGGYAVRAEQEATEQRNVAIARRVLTGADAVRAVDPALSGQLVLAAHRIAPLAETRDTLLSAYAAPRSARLSGHTSTDVYAAYAPDGRRMATVSGDATLRLWEVAGPPAEISLTRLSEKLLAVAFAPNGPLLATVGESSIRLLDVSDPRKPAQVWAEPSGAAAVASVAFSPDGGLLAVATNQKSVRLLDIRDPRRPRELSAPASASASDSVRSTTVAFRRDGRVLAVASGDTVRLWEVADPVRPRPLGVLSGHTGLITGVAFDRDGRWLATSSWDNRVRLWAVGDPATPVPGAVLTGHPSAVWSIAFSPDGTTLASTGGGTILWDVRDRGAPTAITTIPGGRASAVFSPDGSTIAATDADQGVRLQELRALPLVGHRDVVAAVAFAPGGRMLATGSWDGTARLWDLADPRERRELATVTGGVGPIRSVQFSPDGKLLAVGQEDAVRLWDLADPRAPRRLAVLPESGAAVAFSPDGTLLAIGGPGALSLWAMDEQPRRIVRRPYFTGMVWTVLFSPDGRTLATGGDGEWHTRLWDVRDPANPVVVEFPTGREDMVTARSFSPDGRLLATWHEPAKAVRLLDISDPGRPRELATLSGHTGVVWMFAFSPDGRLLATAGADRTIRLWDVTKPHRPEQVGTLTGHTDQVGAVVFSPDSRLLASSGTDRTARLWETDVTRAQAGLCAGARPISREQWARHLPELDYAPPCGG</sequence>
<dbReference type="InterPro" id="IPR019775">
    <property type="entry name" value="WD40_repeat_CS"/>
</dbReference>
<feature type="repeat" description="WD" evidence="3">
    <location>
        <begin position="1097"/>
        <end position="1130"/>
    </location>
</feature>
<dbReference type="PROSITE" id="PS50082">
    <property type="entry name" value="WD_REPEATS_2"/>
    <property type="match status" value="6"/>
</dbReference>
<dbReference type="InterPro" id="IPR001387">
    <property type="entry name" value="Cro/C1-type_HTH"/>
</dbReference>
<evidence type="ECO:0000256" key="3">
    <source>
        <dbReference type="PROSITE-ProRule" id="PRU00221"/>
    </source>
</evidence>
<dbReference type="SUPFAM" id="SSF50978">
    <property type="entry name" value="WD40 repeat-like"/>
    <property type="match status" value="2"/>
</dbReference>
<dbReference type="Gene3D" id="2.130.10.10">
    <property type="entry name" value="YVTN repeat-like/Quinoprotein amine dehydrogenase"/>
    <property type="match status" value="4"/>
</dbReference>
<protein>
    <submittedName>
        <fullName evidence="5">WD40 repeat protein</fullName>
    </submittedName>
</protein>
<keyword evidence="2" id="KW-0677">Repeat</keyword>
<dbReference type="InterPro" id="IPR015943">
    <property type="entry name" value="WD40/YVTN_repeat-like_dom_sf"/>
</dbReference>
<evidence type="ECO:0000259" key="4">
    <source>
        <dbReference type="SMART" id="SM00530"/>
    </source>
</evidence>
<gene>
    <name evidence="5" type="ORF">HNR67_004791</name>
</gene>
<name>A0A7W7CCN3_9PSEU</name>
<proteinExistence type="predicted"/>
<dbReference type="Pfam" id="PF00400">
    <property type="entry name" value="WD40"/>
    <property type="match status" value="9"/>
</dbReference>
<dbReference type="RefSeq" id="WP_185011808.1">
    <property type="nucleotide sequence ID" value="NZ_BAAAUI010000010.1"/>
</dbReference>
<dbReference type="SUPFAM" id="SSF52540">
    <property type="entry name" value="P-loop containing nucleoside triphosphate hydrolases"/>
    <property type="match status" value="1"/>
</dbReference>
<dbReference type="AlphaFoldDB" id="A0A7W7CCN3"/>
<dbReference type="InterPro" id="IPR049052">
    <property type="entry name" value="nSTAND1"/>
</dbReference>
<feature type="repeat" description="WD" evidence="3">
    <location>
        <begin position="877"/>
        <end position="918"/>
    </location>
</feature>
<dbReference type="InterPro" id="IPR020472">
    <property type="entry name" value="WD40_PAC1"/>
</dbReference>
<dbReference type="PANTHER" id="PTHR19848">
    <property type="entry name" value="WD40 REPEAT PROTEIN"/>
    <property type="match status" value="1"/>
</dbReference>
<dbReference type="CDD" id="cd00200">
    <property type="entry name" value="WD40"/>
    <property type="match status" value="1"/>
</dbReference>
<dbReference type="PROSITE" id="PS50294">
    <property type="entry name" value="WD_REPEATS_REGION"/>
    <property type="match status" value="5"/>
</dbReference>
<feature type="repeat" description="WD" evidence="3">
    <location>
        <begin position="575"/>
        <end position="608"/>
    </location>
</feature>
<comment type="caution">
    <text evidence="5">The sequence shown here is derived from an EMBL/GenBank/DDBJ whole genome shotgun (WGS) entry which is preliminary data.</text>
</comment>
<feature type="repeat" description="WD" evidence="3">
    <location>
        <begin position="754"/>
        <end position="785"/>
    </location>
</feature>
<feature type="repeat" description="WD" evidence="3">
    <location>
        <begin position="922"/>
        <end position="962"/>
    </location>
</feature>
<dbReference type="PANTHER" id="PTHR19848:SF8">
    <property type="entry name" value="F-BOX AND WD REPEAT DOMAIN CONTAINING 7"/>
    <property type="match status" value="1"/>
</dbReference>
<dbReference type="InterPro" id="IPR036322">
    <property type="entry name" value="WD40_repeat_dom_sf"/>
</dbReference>
<feature type="repeat" description="WD" evidence="3">
    <location>
        <begin position="1142"/>
        <end position="1174"/>
    </location>
</feature>
<dbReference type="EMBL" id="JACHMH010000001">
    <property type="protein sequence ID" value="MBB4678673.1"/>
    <property type="molecule type" value="Genomic_DNA"/>
</dbReference>
<dbReference type="Pfam" id="PF20703">
    <property type="entry name" value="nSTAND1"/>
    <property type="match status" value="1"/>
</dbReference>
<feature type="domain" description="HTH cro/C1-type" evidence="4">
    <location>
        <begin position="21"/>
        <end position="77"/>
    </location>
</feature>
<accession>A0A7W7CCN3</accession>
<dbReference type="SMART" id="SM00320">
    <property type="entry name" value="WD40"/>
    <property type="match status" value="13"/>
</dbReference>
<dbReference type="InterPro" id="IPR001680">
    <property type="entry name" value="WD40_rpt"/>
</dbReference>
<organism evidence="5 6">
    <name type="scientific">Crossiella cryophila</name>
    <dbReference type="NCBI Taxonomy" id="43355"/>
    <lineage>
        <taxon>Bacteria</taxon>
        <taxon>Bacillati</taxon>
        <taxon>Actinomycetota</taxon>
        <taxon>Actinomycetes</taxon>
        <taxon>Pseudonocardiales</taxon>
        <taxon>Pseudonocardiaceae</taxon>
        <taxon>Crossiella</taxon>
    </lineage>
</organism>
<reference evidence="5 6" key="1">
    <citation type="submission" date="2020-08" db="EMBL/GenBank/DDBJ databases">
        <title>Sequencing the genomes of 1000 actinobacteria strains.</title>
        <authorList>
            <person name="Klenk H.-P."/>
        </authorList>
    </citation>
    <scope>NUCLEOTIDE SEQUENCE [LARGE SCALE GENOMIC DNA]</scope>
    <source>
        <strain evidence="5 6">DSM 44230</strain>
    </source>
</reference>
<dbReference type="CDD" id="cd00267">
    <property type="entry name" value="ABC_ATPase"/>
    <property type="match status" value="1"/>
</dbReference>
<dbReference type="InterPro" id="IPR027417">
    <property type="entry name" value="P-loop_NTPase"/>
</dbReference>
<dbReference type="CDD" id="cd00093">
    <property type="entry name" value="HTH_XRE"/>
    <property type="match status" value="1"/>
</dbReference>
<evidence type="ECO:0000256" key="2">
    <source>
        <dbReference type="ARBA" id="ARBA00022737"/>
    </source>
</evidence>
<dbReference type="PRINTS" id="PR00320">
    <property type="entry name" value="GPROTEINBRPT"/>
</dbReference>
<keyword evidence="1 3" id="KW-0853">WD repeat</keyword>
<dbReference type="Proteomes" id="UP000533598">
    <property type="component" value="Unassembled WGS sequence"/>
</dbReference>
<evidence type="ECO:0000313" key="6">
    <source>
        <dbReference type="Proteomes" id="UP000533598"/>
    </source>
</evidence>
<dbReference type="PROSITE" id="PS00678">
    <property type="entry name" value="WD_REPEATS_1"/>
    <property type="match status" value="3"/>
</dbReference>
<dbReference type="SMART" id="SM00530">
    <property type="entry name" value="HTH_XRE"/>
    <property type="match status" value="1"/>
</dbReference>
<keyword evidence="6" id="KW-1185">Reference proteome</keyword>
<evidence type="ECO:0000256" key="1">
    <source>
        <dbReference type="ARBA" id="ARBA00022574"/>
    </source>
</evidence>
<evidence type="ECO:0000313" key="5">
    <source>
        <dbReference type="EMBL" id="MBB4678673.1"/>
    </source>
</evidence>